<dbReference type="GO" id="GO:0046872">
    <property type="term" value="F:metal ion binding"/>
    <property type="evidence" value="ECO:0007669"/>
    <property type="project" value="UniProtKB-KW"/>
</dbReference>
<gene>
    <name evidence="6" type="primary">Mo05457</name>
    <name evidence="6" type="ORF">E5Q_05457</name>
</gene>
<dbReference type="PANTHER" id="PTHR33337">
    <property type="entry name" value="GFA DOMAIN-CONTAINING PROTEIN"/>
    <property type="match status" value="1"/>
</dbReference>
<dbReference type="PANTHER" id="PTHR33337:SF44">
    <property type="entry name" value="DUF636 DOMAIN PROTEIN (AFU_ORTHOLOGUE AFUA_1G09754)"/>
    <property type="match status" value="1"/>
</dbReference>
<organism evidence="6 7">
    <name type="scientific">Mixia osmundae (strain CBS 9802 / IAM 14324 / JCM 22182 / KY 12970)</name>
    <dbReference type="NCBI Taxonomy" id="764103"/>
    <lineage>
        <taxon>Eukaryota</taxon>
        <taxon>Fungi</taxon>
        <taxon>Dikarya</taxon>
        <taxon>Basidiomycota</taxon>
        <taxon>Pucciniomycotina</taxon>
        <taxon>Mixiomycetes</taxon>
        <taxon>Mixiales</taxon>
        <taxon>Mixiaceae</taxon>
        <taxon>Mixia</taxon>
    </lineage>
</organism>
<dbReference type="Proteomes" id="UP000009131">
    <property type="component" value="Unassembled WGS sequence"/>
</dbReference>
<name>G7E7F9_MIXOS</name>
<dbReference type="InterPro" id="IPR011057">
    <property type="entry name" value="Mss4-like_sf"/>
</dbReference>
<comment type="similarity">
    <text evidence="1">Belongs to the Gfa family.</text>
</comment>
<protein>
    <recommendedName>
        <fullName evidence="5">CENP-V/GFA domain-containing protein</fullName>
    </recommendedName>
</protein>
<proteinExistence type="inferred from homology"/>
<dbReference type="InParanoid" id="G7E7F9"/>
<evidence type="ECO:0000313" key="7">
    <source>
        <dbReference type="Proteomes" id="UP000009131"/>
    </source>
</evidence>
<evidence type="ECO:0000259" key="5">
    <source>
        <dbReference type="PROSITE" id="PS51891"/>
    </source>
</evidence>
<dbReference type="Gene3D" id="2.170.150.70">
    <property type="match status" value="1"/>
</dbReference>
<dbReference type="OrthoDB" id="406544at2759"/>
<feature type="domain" description="CENP-V/GFA" evidence="5">
    <location>
        <begin position="3"/>
        <end position="133"/>
    </location>
</feature>
<evidence type="ECO:0000256" key="3">
    <source>
        <dbReference type="ARBA" id="ARBA00022833"/>
    </source>
</evidence>
<evidence type="ECO:0000313" key="6">
    <source>
        <dbReference type="EMBL" id="GAA98769.1"/>
    </source>
</evidence>
<keyword evidence="2" id="KW-0479">Metal-binding</keyword>
<dbReference type="Pfam" id="PF04828">
    <property type="entry name" value="GFA"/>
    <property type="match status" value="1"/>
</dbReference>
<reference evidence="6 7" key="1">
    <citation type="journal article" date="2011" name="J. Gen. Appl. Microbiol.">
        <title>Draft genome sequencing of the enigmatic basidiomycete Mixia osmundae.</title>
        <authorList>
            <person name="Nishida H."/>
            <person name="Nagatsuka Y."/>
            <person name="Sugiyama J."/>
        </authorList>
    </citation>
    <scope>NUCLEOTIDE SEQUENCE [LARGE SCALE GENOMIC DNA]</scope>
    <source>
        <strain evidence="7">CBS 9802 / IAM 14324 / JCM 22182 / KY 12970</strain>
    </source>
</reference>
<evidence type="ECO:0000256" key="4">
    <source>
        <dbReference type="ARBA" id="ARBA00023239"/>
    </source>
</evidence>
<dbReference type="GO" id="GO:0016846">
    <property type="term" value="F:carbon-sulfur lyase activity"/>
    <property type="evidence" value="ECO:0007669"/>
    <property type="project" value="InterPro"/>
</dbReference>
<reference evidence="6 7" key="2">
    <citation type="journal article" date="2012" name="Open Biol.">
        <title>Characteristics of nucleosomes and linker DNA regions on the genome of the basidiomycete Mixia osmundae revealed by mono- and dinucleosome mapping.</title>
        <authorList>
            <person name="Nishida H."/>
            <person name="Kondo S."/>
            <person name="Matsumoto T."/>
            <person name="Suzuki Y."/>
            <person name="Yoshikawa H."/>
            <person name="Taylor T.D."/>
            <person name="Sugiyama J."/>
        </authorList>
    </citation>
    <scope>NUCLEOTIDE SEQUENCE [LARGE SCALE GENOMIC DNA]</scope>
    <source>
        <strain evidence="7">CBS 9802 / IAM 14324 / JCM 22182 / KY 12970</strain>
    </source>
</reference>
<dbReference type="eggNOG" id="ENOG502S4B4">
    <property type="taxonomic scope" value="Eukaryota"/>
</dbReference>
<keyword evidence="4" id="KW-0456">Lyase</keyword>
<sequence length="151" mass="16837">MDLKGSCYCKAVTFSLTSSSPVPYLRCFCSICRKTAGGGGYAINLGASSDSLKIKGEGNITRYKPLGDKAGERSFCKTCGSALWNYDKRWPDLIHPFPSVIDTELPVPPEFCDMMLGSKPAWVSLDKPCEEYDEYPNKSLDEWHKSHGFKY</sequence>
<dbReference type="SUPFAM" id="SSF51316">
    <property type="entry name" value="Mss4-like"/>
    <property type="match status" value="1"/>
</dbReference>
<keyword evidence="7" id="KW-1185">Reference proteome</keyword>
<accession>G7E7F9</accession>
<dbReference type="AlphaFoldDB" id="G7E7F9"/>
<comment type="caution">
    <text evidence="6">The sequence shown here is derived from an EMBL/GenBank/DDBJ whole genome shotgun (WGS) entry which is preliminary data.</text>
</comment>
<keyword evidence="3" id="KW-0862">Zinc</keyword>
<dbReference type="EMBL" id="BABT02000164">
    <property type="protein sequence ID" value="GAA98769.1"/>
    <property type="molecule type" value="Genomic_DNA"/>
</dbReference>
<dbReference type="HOGENOM" id="CLU_116419_0_0_1"/>
<dbReference type="PROSITE" id="PS51891">
    <property type="entry name" value="CENP_V_GFA"/>
    <property type="match status" value="1"/>
</dbReference>
<evidence type="ECO:0000256" key="2">
    <source>
        <dbReference type="ARBA" id="ARBA00022723"/>
    </source>
</evidence>
<evidence type="ECO:0000256" key="1">
    <source>
        <dbReference type="ARBA" id="ARBA00005495"/>
    </source>
</evidence>
<dbReference type="STRING" id="764103.G7E7F9"/>
<dbReference type="InterPro" id="IPR006913">
    <property type="entry name" value="CENP-V/GFA"/>
</dbReference>